<reference evidence="1" key="1">
    <citation type="journal article" date="2020" name="G3 (Bethesda)">
        <title>High-Quality Assemblies for Three Invasive Social Wasps from the &lt;i&gt;Vespula&lt;/i&gt; Genus.</title>
        <authorList>
            <person name="Harrop T.W.R."/>
            <person name="Guhlin J."/>
            <person name="McLaughlin G.M."/>
            <person name="Permina E."/>
            <person name="Stockwell P."/>
            <person name="Gilligan J."/>
            <person name="Le Lec M.F."/>
            <person name="Gruber M.A.M."/>
            <person name="Quinn O."/>
            <person name="Lovegrove M."/>
            <person name="Duncan E.J."/>
            <person name="Remnant E.J."/>
            <person name="Van Eeckhoven J."/>
            <person name="Graham B."/>
            <person name="Knapp R.A."/>
            <person name="Langford K.W."/>
            <person name="Kronenberg Z."/>
            <person name="Press M.O."/>
            <person name="Eacker S.M."/>
            <person name="Wilson-Rankin E.E."/>
            <person name="Purcell J."/>
            <person name="Lester P.J."/>
            <person name="Dearden P.K."/>
        </authorList>
    </citation>
    <scope>NUCLEOTIDE SEQUENCE</scope>
    <source>
        <strain evidence="1">Volc-1</strain>
    </source>
</reference>
<sequence length="68" mass="7827">MYPWRKLPLLVVQAQGNSKQDALKTVQRCCEGCLLTPVVPKPSNDDMRAKFQVRMWHCEQQLSLLVIS</sequence>
<protein>
    <submittedName>
        <fullName evidence="1">Uncharacterized protein</fullName>
    </submittedName>
</protein>
<comment type="caution">
    <text evidence="1">The sequence shown here is derived from an EMBL/GenBank/DDBJ whole genome shotgun (WGS) entry which is preliminary data.</text>
</comment>
<proteinExistence type="predicted"/>
<dbReference type="AlphaFoldDB" id="A0A834KSF0"/>
<evidence type="ECO:0000313" key="1">
    <source>
        <dbReference type="EMBL" id="KAF7413214.1"/>
    </source>
</evidence>
<name>A0A834KSF0_VESPE</name>
<evidence type="ECO:0000313" key="2">
    <source>
        <dbReference type="Proteomes" id="UP000600918"/>
    </source>
</evidence>
<dbReference type="EMBL" id="JACSDY010000012">
    <property type="protein sequence ID" value="KAF7413214.1"/>
    <property type="molecule type" value="Genomic_DNA"/>
</dbReference>
<gene>
    <name evidence="1" type="ORF">H0235_013065</name>
</gene>
<keyword evidence="2" id="KW-1185">Reference proteome</keyword>
<organism evidence="1 2">
    <name type="scientific">Vespula pensylvanica</name>
    <name type="common">Western yellow jacket</name>
    <name type="synonym">Wasp</name>
    <dbReference type="NCBI Taxonomy" id="30213"/>
    <lineage>
        <taxon>Eukaryota</taxon>
        <taxon>Metazoa</taxon>
        <taxon>Ecdysozoa</taxon>
        <taxon>Arthropoda</taxon>
        <taxon>Hexapoda</taxon>
        <taxon>Insecta</taxon>
        <taxon>Pterygota</taxon>
        <taxon>Neoptera</taxon>
        <taxon>Endopterygota</taxon>
        <taxon>Hymenoptera</taxon>
        <taxon>Apocrita</taxon>
        <taxon>Aculeata</taxon>
        <taxon>Vespoidea</taxon>
        <taxon>Vespidae</taxon>
        <taxon>Vespinae</taxon>
        <taxon>Vespula</taxon>
    </lineage>
</organism>
<accession>A0A834KSF0</accession>
<dbReference type="Proteomes" id="UP000600918">
    <property type="component" value="Unassembled WGS sequence"/>
</dbReference>